<dbReference type="InterPro" id="IPR050229">
    <property type="entry name" value="GlpE_sulfurtransferase"/>
</dbReference>
<dbReference type="PANTHER" id="PTHR43031:SF1">
    <property type="entry name" value="PYRIDINE NUCLEOTIDE-DISULPHIDE OXIDOREDUCTASE"/>
    <property type="match status" value="1"/>
</dbReference>
<evidence type="ECO:0000313" key="2">
    <source>
        <dbReference type="EMBL" id="MCV7229618.1"/>
    </source>
</evidence>
<evidence type="ECO:0000313" key="3">
    <source>
        <dbReference type="Proteomes" id="UP001526201"/>
    </source>
</evidence>
<dbReference type="PANTHER" id="PTHR43031">
    <property type="entry name" value="FAD-DEPENDENT OXIDOREDUCTASE"/>
    <property type="match status" value="1"/>
</dbReference>
<dbReference type="Proteomes" id="UP001526201">
    <property type="component" value="Unassembled WGS sequence"/>
</dbReference>
<dbReference type="SUPFAM" id="SSF52821">
    <property type="entry name" value="Rhodanese/Cell cycle control phosphatase"/>
    <property type="match status" value="1"/>
</dbReference>
<dbReference type="PROSITE" id="PS50206">
    <property type="entry name" value="RHODANESE_3"/>
    <property type="match status" value="1"/>
</dbReference>
<evidence type="ECO:0000259" key="1">
    <source>
        <dbReference type="PROSITE" id="PS50206"/>
    </source>
</evidence>
<dbReference type="CDD" id="cd00158">
    <property type="entry name" value="RHOD"/>
    <property type="match status" value="1"/>
</dbReference>
<sequence length="110" mass="11596">MDVEEVDPAGAKALMERSGALLLDIREDDEWAAWHAPGAVHVRLRDLEAHTLDAAMPVVAVCRSGNRSGVAATKLATSEVTVYNVVDGTAAWQETGQPALRNDGTAGTVT</sequence>
<proteinExistence type="predicted"/>
<gene>
    <name evidence="2" type="ORF">H7J73_26770</name>
</gene>
<dbReference type="SMART" id="SM00450">
    <property type="entry name" value="RHOD"/>
    <property type="match status" value="1"/>
</dbReference>
<dbReference type="EMBL" id="JACKTY010000045">
    <property type="protein sequence ID" value="MCV7229618.1"/>
    <property type="molecule type" value="Genomic_DNA"/>
</dbReference>
<dbReference type="InterPro" id="IPR036873">
    <property type="entry name" value="Rhodanese-like_dom_sf"/>
</dbReference>
<name>A0ABT3CJF2_9MYCO</name>
<protein>
    <submittedName>
        <fullName evidence="2">Rhodanese-like domain-containing protein</fullName>
    </submittedName>
</protein>
<reference evidence="2 3" key="1">
    <citation type="journal article" date="2022" name="BMC Genomics">
        <title>Comparative genome analysis of mycobacteria focusing on tRNA and non-coding RNA.</title>
        <authorList>
            <person name="Behra P.R.K."/>
            <person name="Pettersson B.M.F."/>
            <person name="Ramesh M."/>
            <person name="Das S."/>
            <person name="Dasgupta S."/>
            <person name="Kirsebom L.A."/>
        </authorList>
    </citation>
    <scope>NUCLEOTIDE SEQUENCE [LARGE SCALE GENOMIC DNA]</scope>
    <source>
        <strain evidence="2 3">DSM 44078</strain>
    </source>
</reference>
<keyword evidence="3" id="KW-1185">Reference proteome</keyword>
<organism evidence="2 3">
    <name type="scientific">Mycolicibacterium komossense</name>
    <dbReference type="NCBI Taxonomy" id="1779"/>
    <lineage>
        <taxon>Bacteria</taxon>
        <taxon>Bacillati</taxon>
        <taxon>Actinomycetota</taxon>
        <taxon>Actinomycetes</taxon>
        <taxon>Mycobacteriales</taxon>
        <taxon>Mycobacteriaceae</taxon>
        <taxon>Mycolicibacterium</taxon>
    </lineage>
</organism>
<dbReference type="InterPro" id="IPR001763">
    <property type="entry name" value="Rhodanese-like_dom"/>
</dbReference>
<comment type="caution">
    <text evidence="2">The sequence shown here is derived from an EMBL/GenBank/DDBJ whole genome shotgun (WGS) entry which is preliminary data.</text>
</comment>
<feature type="domain" description="Rhodanese" evidence="1">
    <location>
        <begin position="16"/>
        <end position="101"/>
    </location>
</feature>
<dbReference type="Gene3D" id="3.40.250.10">
    <property type="entry name" value="Rhodanese-like domain"/>
    <property type="match status" value="1"/>
</dbReference>
<accession>A0ABT3CJF2</accession>
<dbReference type="Pfam" id="PF00581">
    <property type="entry name" value="Rhodanese"/>
    <property type="match status" value="1"/>
</dbReference>
<dbReference type="RefSeq" id="WP_264070873.1">
    <property type="nucleotide sequence ID" value="NZ_JACKTY010000045.1"/>
</dbReference>